<dbReference type="SUPFAM" id="SSF46966">
    <property type="entry name" value="Spectrin repeat"/>
    <property type="match status" value="3"/>
</dbReference>
<accession>A0A915HIZ8</accession>
<feature type="region of interest" description="Disordered" evidence="2">
    <location>
        <begin position="405"/>
        <end position="425"/>
    </location>
</feature>
<organism evidence="4 5">
    <name type="scientific">Romanomermis culicivorax</name>
    <name type="common">Nematode worm</name>
    <dbReference type="NCBI Taxonomy" id="13658"/>
    <lineage>
        <taxon>Eukaryota</taxon>
        <taxon>Metazoa</taxon>
        <taxon>Ecdysozoa</taxon>
        <taxon>Nematoda</taxon>
        <taxon>Enoplea</taxon>
        <taxon>Dorylaimia</taxon>
        <taxon>Mermithida</taxon>
        <taxon>Mermithoidea</taxon>
        <taxon>Mermithidae</taxon>
        <taxon>Romanomermis</taxon>
    </lineage>
</organism>
<keyword evidence="4" id="KW-1185">Reference proteome</keyword>
<evidence type="ECO:0000256" key="1">
    <source>
        <dbReference type="SAM" id="Coils"/>
    </source>
</evidence>
<evidence type="ECO:0000313" key="5">
    <source>
        <dbReference type="WBParaSite" id="nRc.2.0.1.t01301-RA"/>
    </source>
</evidence>
<dbReference type="SMART" id="SM00150">
    <property type="entry name" value="SPEC"/>
    <property type="match status" value="2"/>
</dbReference>
<evidence type="ECO:0000259" key="3">
    <source>
        <dbReference type="Pfam" id="PF23729"/>
    </source>
</evidence>
<sequence length="632" mass="72888">MNGKCLTHRSSYFRAKDRLPTIKEHIDVVESNIEKLQQQKDAILTAPQDLIEGLESDPKKIEFAMSSLKDQLTRLNDVYNERVRLYELTLDNWQAFHKNLNSVISYLDQIDGHLSKDDSENSDILQKELEKGFYQKEAELKLINNVSDELLKTTNEYDSNLLKEKVDYLNRRFHSTAAHIADRLEKIEKKQDRTSELRDDIDELLFWLDESEALLTTAIDPTDHEALSDMTDRLNEKTNEFEDKDKKVGSIEQLANNFVKAARVPDHIKDGVLTDVRELKSRLKKLEDDLRGKLIDEQTRLRQCGQFWTKFRNLASWIESTRTKLQQYNSAIIHSPLRFDCSSIEAEINAKQIEMDDLRLCFQHLENQADEEEIQVSDRNRRCLLNLTNDYSQVLNLFILLKSSSSSSSDTDSKITTSEDAAGDRLENMAESELHSSLYSSIQKDRNKAVSKKSKVSNTDDNVTDNLEEIQQEASESNKINILDQKNKLAEEDALKNLVQLRHWMNDGKREISGSIDISNHVLIKDCLKKQQVFADNLQNKKLQLIKIMDSAETSDIQHKGQGAAVAMKNFDLCIYMLPNVYRYFRSILDSRIVPVKSMDVPMNIIRKSCGRSPNRSRVHGSSDEILFNTNF</sequence>
<feature type="domain" description="Dystrophin-1-like spectrin repeat" evidence="3">
    <location>
        <begin position="496"/>
        <end position="565"/>
    </location>
</feature>
<dbReference type="InterPro" id="IPR018159">
    <property type="entry name" value="Spectrin/alpha-actinin"/>
</dbReference>
<keyword evidence="1" id="KW-0175">Coiled coil</keyword>
<evidence type="ECO:0000313" key="4">
    <source>
        <dbReference type="Proteomes" id="UP000887565"/>
    </source>
</evidence>
<dbReference type="InterPro" id="IPR056503">
    <property type="entry name" value="Spectrin_Dys-1"/>
</dbReference>
<feature type="coiled-coil region" evidence="1">
    <location>
        <begin position="355"/>
        <end position="382"/>
    </location>
</feature>
<protein>
    <submittedName>
        <fullName evidence="5">Dystrophin</fullName>
    </submittedName>
</protein>
<dbReference type="WBParaSite" id="nRc.2.0.1.t01301-RA">
    <property type="protein sequence ID" value="nRc.2.0.1.t01301-RA"/>
    <property type="gene ID" value="nRc.2.0.1.g01301"/>
</dbReference>
<name>A0A915HIZ8_ROMCU</name>
<reference evidence="5" key="1">
    <citation type="submission" date="2022-11" db="UniProtKB">
        <authorList>
            <consortium name="WormBaseParasite"/>
        </authorList>
    </citation>
    <scope>IDENTIFICATION</scope>
</reference>
<dbReference type="AlphaFoldDB" id="A0A915HIZ8"/>
<dbReference type="CDD" id="cd00176">
    <property type="entry name" value="SPEC"/>
    <property type="match status" value="1"/>
</dbReference>
<feature type="coiled-coil region" evidence="1">
    <location>
        <begin position="227"/>
        <end position="296"/>
    </location>
</feature>
<feature type="compositionally biased region" description="Low complexity" evidence="2">
    <location>
        <begin position="405"/>
        <end position="418"/>
    </location>
</feature>
<proteinExistence type="predicted"/>
<dbReference type="Proteomes" id="UP000887565">
    <property type="component" value="Unplaced"/>
</dbReference>
<dbReference type="Pfam" id="PF23729">
    <property type="entry name" value="Spectrin_Dys-1"/>
    <property type="match status" value="1"/>
</dbReference>
<dbReference type="Gene3D" id="1.20.58.60">
    <property type="match status" value="2"/>
</dbReference>
<evidence type="ECO:0000256" key="2">
    <source>
        <dbReference type="SAM" id="MobiDB-lite"/>
    </source>
</evidence>
<feature type="coiled-coil region" evidence="1">
    <location>
        <begin position="19"/>
        <end position="46"/>
    </location>
</feature>